<reference evidence="2" key="1">
    <citation type="submission" date="2021-02" db="EMBL/GenBank/DDBJ databases">
        <title>The CRISPR/cas machinery reduction and long-range gene transfer in the hot spring cyanobacterium Synechococcus.</title>
        <authorList>
            <person name="Dvorak P."/>
            <person name="Jahodarova E."/>
            <person name="Hasler P."/>
            <person name="Poulickova A."/>
        </authorList>
    </citation>
    <scope>NUCLEOTIDE SEQUENCE</scope>
    <source>
        <strain evidence="2">Rupite</strain>
    </source>
</reference>
<dbReference type="EMBL" id="JAFIRA010000056">
    <property type="protein sequence ID" value="MCJ2544308.1"/>
    <property type="molecule type" value="Genomic_DNA"/>
</dbReference>
<dbReference type="RefSeq" id="WP_244352745.1">
    <property type="nucleotide sequence ID" value="NZ_JAFIRA010000056.1"/>
</dbReference>
<dbReference type="SUPFAM" id="SSF51735">
    <property type="entry name" value="NAD(P)-binding Rossmann-fold domains"/>
    <property type="match status" value="1"/>
</dbReference>
<evidence type="ECO:0000313" key="3">
    <source>
        <dbReference type="Proteomes" id="UP000830835"/>
    </source>
</evidence>
<keyword evidence="3" id="KW-1185">Reference proteome</keyword>
<organism evidence="2 3">
    <name type="scientific">Thermostichus vulcanus str. 'Rupite'</name>
    <dbReference type="NCBI Taxonomy" id="2813851"/>
    <lineage>
        <taxon>Bacteria</taxon>
        <taxon>Bacillati</taxon>
        <taxon>Cyanobacteriota</taxon>
        <taxon>Cyanophyceae</taxon>
        <taxon>Thermostichales</taxon>
        <taxon>Thermostichaceae</taxon>
        <taxon>Thermostichus</taxon>
    </lineage>
</organism>
<protein>
    <submittedName>
        <fullName evidence="2">NAD(P)-dependent oxidoreductase</fullName>
    </submittedName>
</protein>
<sequence length="143" mass="15747">MPPEVPAATSIAWVTGITGYWGRNVALCLLRRGWQVVGISRSQPQELENWATAQGKKLVWYRLDLASSNWDPPPGSPQAIFHCAALFEQDLAVMMQVNVLGPIQLIEQGIQTMSRCREGGRIGVFLEQNGRIGLPGLEKFSAT</sequence>
<dbReference type="Gene3D" id="3.40.50.720">
    <property type="entry name" value="NAD(P)-binding Rossmann-like Domain"/>
    <property type="match status" value="1"/>
</dbReference>
<proteinExistence type="predicted"/>
<gene>
    <name evidence="2" type="ORF">JX360_15575</name>
</gene>
<comment type="caution">
    <text evidence="2">The sequence shown here is derived from an EMBL/GenBank/DDBJ whole genome shotgun (WGS) entry which is preliminary data.</text>
</comment>
<evidence type="ECO:0000313" key="2">
    <source>
        <dbReference type="EMBL" id="MCJ2544308.1"/>
    </source>
</evidence>
<name>A0ABT0CEU4_THEVL</name>
<feature type="domain" description="NAD-dependent epimerase/dehydratase" evidence="1">
    <location>
        <begin position="13"/>
        <end position="107"/>
    </location>
</feature>
<dbReference type="InterPro" id="IPR001509">
    <property type="entry name" value="Epimerase_deHydtase"/>
</dbReference>
<accession>A0ABT0CEU4</accession>
<evidence type="ECO:0000259" key="1">
    <source>
        <dbReference type="Pfam" id="PF01370"/>
    </source>
</evidence>
<dbReference type="InterPro" id="IPR036291">
    <property type="entry name" value="NAD(P)-bd_dom_sf"/>
</dbReference>
<dbReference type="Proteomes" id="UP000830835">
    <property type="component" value="Unassembled WGS sequence"/>
</dbReference>
<dbReference type="Pfam" id="PF01370">
    <property type="entry name" value="Epimerase"/>
    <property type="match status" value="1"/>
</dbReference>